<keyword evidence="3" id="KW-1185">Reference proteome</keyword>
<dbReference type="AlphaFoldDB" id="A0A143QQ38"/>
<keyword evidence="2" id="KW-0689">Ribosomal protein</keyword>
<organism evidence="2 3">
    <name type="scientific">Rhodococcoides fascians</name>
    <name type="common">Rhodococcus fascians</name>
    <dbReference type="NCBI Taxonomy" id="1828"/>
    <lineage>
        <taxon>Bacteria</taxon>
        <taxon>Bacillati</taxon>
        <taxon>Actinomycetota</taxon>
        <taxon>Actinomycetes</taxon>
        <taxon>Mycobacteriales</taxon>
        <taxon>Nocardiaceae</taxon>
        <taxon>Rhodococcoides</taxon>
    </lineage>
</organism>
<feature type="transmembrane region" description="Helical" evidence="1">
    <location>
        <begin position="6"/>
        <end position="25"/>
    </location>
</feature>
<protein>
    <submittedName>
        <fullName evidence="2">50S ribosomal protein L7/L12</fullName>
    </submittedName>
</protein>
<proteinExistence type="predicted"/>
<evidence type="ECO:0000313" key="2">
    <source>
        <dbReference type="EMBL" id="AMY25120.1"/>
    </source>
</evidence>
<reference evidence="2 3" key="1">
    <citation type="journal article" date="2016" name="Genome Announc.">
        <title>Complete Genome and Plasmid Sequences for Rhodococcus fascians D188 and Draft Sequences for Rhodococcus Isolates PBTS 1 and PBTS 2.</title>
        <authorList>
            <person name="Stamler R.A."/>
            <person name="Vereecke D."/>
            <person name="Zhang Y."/>
            <person name="Schilkey F."/>
            <person name="Devitt N."/>
            <person name="Randall J.J."/>
        </authorList>
    </citation>
    <scope>NUCLEOTIDE SEQUENCE [LARGE SCALE GENOMIC DNA]</scope>
    <source>
        <strain evidence="2 3">PBTS2</strain>
    </source>
</reference>
<name>A0A143QQ38_RHOFA</name>
<sequence>MPTWGWFIVALVLVDTAVLAAWFLARRKPDRSRATSQSSKLVGLDDGARAEIHRLLAADKKIQAIKVFRDRTGAGLLDAKNAIETMQRGAPFPPPSTILDAASSGPVRWDDLLPRLTALKSEGKAIAAIKLLRDRTGLSLRDAKNAVDQL</sequence>
<keyword evidence="1" id="KW-0472">Membrane</keyword>
<dbReference type="InterPro" id="IPR014719">
    <property type="entry name" value="Ribosomal_bL12_C/ClpS-like"/>
</dbReference>
<gene>
    <name evidence="2" type="primary">rplL_2</name>
    <name evidence="2" type="ORF">A3Q41_03834</name>
</gene>
<reference evidence="3" key="2">
    <citation type="submission" date="2016-04" db="EMBL/GenBank/DDBJ databases">
        <title>Complete Genome and Plasmid Sequences for Rhodococcus fascians D188 and Draft Sequences for Rhodococcus spp. Isolates PBTS 1 and PBTS 2.</title>
        <authorList>
            <person name="Stamer R."/>
            <person name="Vereecke D."/>
            <person name="Zhang Y."/>
            <person name="Schilkey F."/>
            <person name="Devitt N."/>
            <person name="Randall J."/>
        </authorList>
    </citation>
    <scope>NUCLEOTIDE SEQUENCE [LARGE SCALE GENOMIC DNA]</scope>
    <source>
        <strain evidence="3">PBTS2</strain>
    </source>
</reference>
<evidence type="ECO:0000313" key="3">
    <source>
        <dbReference type="Proteomes" id="UP000076038"/>
    </source>
</evidence>
<dbReference type="GO" id="GO:0005840">
    <property type="term" value="C:ribosome"/>
    <property type="evidence" value="ECO:0007669"/>
    <property type="project" value="UniProtKB-KW"/>
</dbReference>
<dbReference type="KEGG" id="rhs:A3Q41_03834"/>
<dbReference type="EMBL" id="CP015220">
    <property type="protein sequence ID" value="AMY25120.1"/>
    <property type="molecule type" value="Genomic_DNA"/>
</dbReference>
<keyword evidence="1" id="KW-0812">Transmembrane</keyword>
<evidence type="ECO:0000256" key="1">
    <source>
        <dbReference type="SAM" id="Phobius"/>
    </source>
</evidence>
<dbReference type="PATRIC" id="fig|1653479.3.peg.3889"/>
<dbReference type="Proteomes" id="UP000076038">
    <property type="component" value="Chromosome"/>
</dbReference>
<dbReference type="Gene3D" id="3.30.1390.10">
    <property type="match status" value="2"/>
</dbReference>
<keyword evidence="2" id="KW-0687">Ribonucleoprotein</keyword>
<dbReference type="RefSeq" id="WP_032370464.1">
    <property type="nucleotide sequence ID" value="NZ_CP015220.1"/>
</dbReference>
<accession>A0A143QQ38</accession>
<keyword evidence="1" id="KW-1133">Transmembrane helix</keyword>